<evidence type="ECO:0000256" key="2">
    <source>
        <dbReference type="ARBA" id="ARBA00022643"/>
    </source>
</evidence>
<keyword evidence="1" id="KW-0285">Flavoprotein</keyword>
<dbReference type="OrthoDB" id="2349068at2759"/>
<dbReference type="PANTHER" id="PTHR32332:SF31">
    <property type="entry name" value="2-NITROPROPANE DIOXYGENASE FAMILY, PUTATIVE (AFU_ORTHOLOGUE AFUA_2G09850)-RELATED"/>
    <property type="match status" value="1"/>
</dbReference>
<proteinExistence type="predicted"/>
<dbReference type="Pfam" id="PF03060">
    <property type="entry name" value="NMO"/>
    <property type="match status" value="1"/>
</dbReference>
<evidence type="ECO:0000313" key="5">
    <source>
        <dbReference type="Proteomes" id="UP001063166"/>
    </source>
</evidence>
<evidence type="ECO:0000256" key="1">
    <source>
        <dbReference type="ARBA" id="ARBA00022630"/>
    </source>
</evidence>
<dbReference type="Proteomes" id="UP001063166">
    <property type="component" value="Unassembled WGS sequence"/>
</dbReference>
<dbReference type="InterPro" id="IPR004136">
    <property type="entry name" value="NMO"/>
</dbReference>
<evidence type="ECO:0000256" key="3">
    <source>
        <dbReference type="ARBA" id="ARBA00023002"/>
    </source>
</evidence>
<dbReference type="Gene3D" id="3.20.20.70">
    <property type="entry name" value="Aldolase class I"/>
    <property type="match status" value="1"/>
</dbReference>
<dbReference type="GO" id="GO:0018580">
    <property type="term" value="F:nitronate monooxygenase activity"/>
    <property type="evidence" value="ECO:0007669"/>
    <property type="project" value="InterPro"/>
</dbReference>
<evidence type="ECO:0000313" key="4">
    <source>
        <dbReference type="EMBL" id="GLB45519.1"/>
    </source>
</evidence>
<dbReference type="InterPro" id="IPR013785">
    <property type="entry name" value="Aldolase_TIM"/>
</dbReference>
<accession>A0A9P3URU6</accession>
<gene>
    <name evidence="4" type="ORF">LshimejAT787_2300790</name>
</gene>
<protein>
    <submittedName>
        <fullName evidence="4">Nitronate monooxygenase</fullName>
    </submittedName>
</protein>
<keyword evidence="3" id="KW-0560">Oxidoreductase</keyword>
<reference evidence="4" key="1">
    <citation type="submission" date="2022-07" db="EMBL/GenBank/DDBJ databases">
        <title>The genome of Lyophyllum shimeji provides insight into the initial evolution of ectomycorrhizal fungal genome.</title>
        <authorList>
            <person name="Kobayashi Y."/>
            <person name="Shibata T."/>
            <person name="Hirakawa H."/>
            <person name="Shigenobu S."/>
            <person name="Nishiyama T."/>
            <person name="Yamada A."/>
            <person name="Hasebe M."/>
            <person name="Kawaguchi M."/>
        </authorList>
    </citation>
    <scope>NUCLEOTIDE SEQUENCE</scope>
    <source>
        <strain evidence="4">AT787</strain>
    </source>
</reference>
<keyword evidence="5" id="KW-1185">Reference proteome</keyword>
<dbReference type="SUPFAM" id="SSF51412">
    <property type="entry name" value="Inosine monophosphate dehydrogenase (IMPDH)"/>
    <property type="match status" value="1"/>
</dbReference>
<dbReference type="EMBL" id="BRPK01000023">
    <property type="protein sequence ID" value="GLB45519.1"/>
    <property type="molecule type" value="Genomic_DNA"/>
</dbReference>
<dbReference type="AlphaFoldDB" id="A0A9P3URU6"/>
<keyword evidence="2" id="KW-0288">FMN</keyword>
<dbReference type="PANTHER" id="PTHR32332">
    <property type="entry name" value="2-NITROPROPANE DIOXYGENASE"/>
    <property type="match status" value="1"/>
</dbReference>
<keyword evidence="4" id="KW-0503">Monooxygenase</keyword>
<name>A0A9P3URU6_LYOSH</name>
<organism evidence="4 5">
    <name type="scientific">Lyophyllum shimeji</name>
    <name type="common">Hon-shimeji</name>
    <name type="synonym">Tricholoma shimeji</name>
    <dbReference type="NCBI Taxonomy" id="47721"/>
    <lineage>
        <taxon>Eukaryota</taxon>
        <taxon>Fungi</taxon>
        <taxon>Dikarya</taxon>
        <taxon>Basidiomycota</taxon>
        <taxon>Agaricomycotina</taxon>
        <taxon>Agaricomycetes</taxon>
        <taxon>Agaricomycetidae</taxon>
        <taxon>Agaricales</taxon>
        <taxon>Tricholomatineae</taxon>
        <taxon>Lyophyllaceae</taxon>
        <taxon>Lyophyllum</taxon>
    </lineage>
</organism>
<comment type="caution">
    <text evidence="4">The sequence shown here is derived from an EMBL/GenBank/DDBJ whole genome shotgun (WGS) entry which is preliminary data.</text>
</comment>
<sequence>MDPGSLSTVWGGITDPGFRETFDPTMHRVETPLTKLLNVSLPVISAPMAFAATADLASAVTAASAFGFMGAGFLSSEELKRNFQVARKKLNIADNDPVPIGIGFIGWILDKTEVSEDPRIIATLEEKPIAIWFAFGDDLGKYISQVRAYDAQREHKTVIFVNVNSVEGARRAANEWKVDVIVAQGIEAGGHGGSDAPPLISLLQAVLQALPNGPPVVAAGGVSTGSQIAALLTMGAAGVVLGTRFLFSTECIYPPEKKELLLEAGLNATVRTLAFDEVGRTMGWPAKHDGRAISNQIIQDVNDGLDLEERLRRFDESAARGDSSRLIVWAGVGVGLTDKISSAQDIVSELKSDMYKALELASRLIA</sequence>
<dbReference type="CDD" id="cd04730">
    <property type="entry name" value="NPD_like"/>
    <property type="match status" value="1"/>
</dbReference>